<dbReference type="PANTHER" id="PTHR43857:SF1">
    <property type="entry name" value="YJGH FAMILY PROTEIN"/>
    <property type="match status" value="1"/>
</dbReference>
<dbReference type="PANTHER" id="PTHR43857">
    <property type="entry name" value="BLR7761 PROTEIN"/>
    <property type="match status" value="1"/>
</dbReference>
<dbReference type="InterPro" id="IPR006175">
    <property type="entry name" value="YjgF/YER057c/UK114"/>
</dbReference>
<sequence>MVTRLPSAVPGISDVVHVAGGLLLVSGQTALSDDADVPEDFDAELDRAFAALVTALAGAGALPADLARVTIYVRDLPNRSLETIRAVRDRWIAPGSRPASALIGVAALFDPRVRVEIDAIAVAPAGYAPAGSAA</sequence>
<proteinExistence type="predicted"/>
<evidence type="ECO:0000313" key="1">
    <source>
        <dbReference type="EMBL" id="KHD73630.1"/>
    </source>
</evidence>
<evidence type="ECO:0000313" key="2">
    <source>
        <dbReference type="Proteomes" id="UP000054537"/>
    </source>
</evidence>
<dbReference type="CDD" id="cd00448">
    <property type="entry name" value="YjgF_YER057c_UK114_family"/>
    <property type="match status" value="1"/>
</dbReference>
<name>A0A0A6UC49_ACTUT</name>
<keyword evidence="2" id="KW-1185">Reference proteome</keyword>
<protein>
    <submittedName>
        <fullName evidence="1">Uncharacterized protein</fullName>
    </submittedName>
</protein>
<dbReference type="Pfam" id="PF01042">
    <property type="entry name" value="Ribonuc_L-PSP"/>
    <property type="match status" value="1"/>
</dbReference>
<dbReference type="EMBL" id="JRTT01000129">
    <property type="protein sequence ID" value="KHD73630.1"/>
    <property type="molecule type" value="Genomic_DNA"/>
</dbReference>
<dbReference type="AlphaFoldDB" id="A0A0A6UC49"/>
<dbReference type="SUPFAM" id="SSF55298">
    <property type="entry name" value="YjgF-like"/>
    <property type="match status" value="1"/>
</dbReference>
<accession>A0A0A6UC49</accession>
<dbReference type="InterPro" id="IPR035959">
    <property type="entry name" value="RutC-like_sf"/>
</dbReference>
<gene>
    <name evidence="1" type="ORF">MB27_33115</name>
</gene>
<dbReference type="eggNOG" id="COG0251">
    <property type="taxonomic scope" value="Bacteria"/>
</dbReference>
<comment type="caution">
    <text evidence="1">The sequence shown here is derived from an EMBL/GenBank/DDBJ whole genome shotgun (WGS) entry which is preliminary data.</text>
</comment>
<reference evidence="1 2" key="1">
    <citation type="submission" date="2014-10" db="EMBL/GenBank/DDBJ databases">
        <title>Draft genome sequence of Actinoplanes utahensis NRRL 12052.</title>
        <authorList>
            <person name="Velasco-Bucheli B."/>
            <person name="del Cerro C."/>
            <person name="Hormigo D."/>
            <person name="Garcia J.L."/>
            <person name="Acebal C."/>
            <person name="Arroyo M."/>
            <person name="de la Mata I."/>
        </authorList>
    </citation>
    <scope>NUCLEOTIDE SEQUENCE [LARGE SCALE GENOMIC DNA]</scope>
    <source>
        <strain evidence="1 2">NRRL 12052</strain>
    </source>
</reference>
<dbReference type="Gene3D" id="3.30.1330.40">
    <property type="entry name" value="RutC-like"/>
    <property type="match status" value="1"/>
</dbReference>
<organism evidence="1 2">
    <name type="scientific">Actinoplanes utahensis</name>
    <dbReference type="NCBI Taxonomy" id="1869"/>
    <lineage>
        <taxon>Bacteria</taxon>
        <taxon>Bacillati</taxon>
        <taxon>Actinomycetota</taxon>
        <taxon>Actinomycetes</taxon>
        <taxon>Micromonosporales</taxon>
        <taxon>Micromonosporaceae</taxon>
        <taxon>Actinoplanes</taxon>
    </lineage>
</organism>
<dbReference type="Proteomes" id="UP000054537">
    <property type="component" value="Unassembled WGS sequence"/>
</dbReference>
<dbReference type="STRING" id="1869.MB27_33115"/>